<name>A0A4C1SER9_EUMVA</name>
<dbReference type="Proteomes" id="UP000299102">
    <property type="component" value="Unassembled WGS sequence"/>
</dbReference>
<organism evidence="1 2">
    <name type="scientific">Eumeta variegata</name>
    <name type="common">Bagworm moth</name>
    <name type="synonym">Eumeta japonica</name>
    <dbReference type="NCBI Taxonomy" id="151549"/>
    <lineage>
        <taxon>Eukaryota</taxon>
        <taxon>Metazoa</taxon>
        <taxon>Ecdysozoa</taxon>
        <taxon>Arthropoda</taxon>
        <taxon>Hexapoda</taxon>
        <taxon>Insecta</taxon>
        <taxon>Pterygota</taxon>
        <taxon>Neoptera</taxon>
        <taxon>Endopterygota</taxon>
        <taxon>Lepidoptera</taxon>
        <taxon>Glossata</taxon>
        <taxon>Ditrysia</taxon>
        <taxon>Tineoidea</taxon>
        <taxon>Psychidae</taxon>
        <taxon>Oiketicinae</taxon>
        <taxon>Eumeta</taxon>
    </lineage>
</organism>
<accession>A0A4C1SER9</accession>
<protein>
    <submittedName>
        <fullName evidence="1">Uncharacterized protein</fullName>
    </submittedName>
</protein>
<proteinExistence type="predicted"/>
<keyword evidence="2" id="KW-1185">Reference proteome</keyword>
<evidence type="ECO:0000313" key="1">
    <source>
        <dbReference type="EMBL" id="GBO99590.1"/>
    </source>
</evidence>
<dbReference type="AlphaFoldDB" id="A0A4C1SER9"/>
<sequence>MLPDLSFFSPAFLFYTTAAFSRLTSQRQSFVRCTLFNSYGRAQWAVTAGICIKGNNRYRPRSAEVAASRDTVGYRLPVNSSAVQAPTLELN</sequence>
<dbReference type="EMBL" id="BGZK01003288">
    <property type="protein sequence ID" value="GBO99590.1"/>
    <property type="molecule type" value="Genomic_DNA"/>
</dbReference>
<gene>
    <name evidence="1" type="ORF">EVAR_40426_1</name>
</gene>
<reference evidence="1 2" key="1">
    <citation type="journal article" date="2019" name="Commun. Biol.">
        <title>The bagworm genome reveals a unique fibroin gene that provides high tensile strength.</title>
        <authorList>
            <person name="Kono N."/>
            <person name="Nakamura H."/>
            <person name="Ohtoshi R."/>
            <person name="Tomita M."/>
            <person name="Numata K."/>
            <person name="Arakawa K."/>
        </authorList>
    </citation>
    <scope>NUCLEOTIDE SEQUENCE [LARGE SCALE GENOMIC DNA]</scope>
</reference>
<comment type="caution">
    <text evidence="1">The sequence shown here is derived from an EMBL/GenBank/DDBJ whole genome shotgun (WGS) entry which is preliminary data.</text>
</comment>
<evidence type="ECO:0000313" key="2">
    <source>
        <dbReference type="Proteomes" id="UP000299102"/>
    </source>
</evidence>